<reference evidence="3 4" key="1">
    <citation type="submission" date="2023-07" db="EMBL/GenBank/DDBJ databases">
        <title>Pathogens genome sequencing project 196.</title>
        <authorList>
            <person name="Cao X."/>
        </authorList>
    </citation>
    <scope>NUCLEOTIDE SEQUENCE [LARGE SCALE GENOMIC DNA]</scope>
    <source>
        <strain evidence="3 4">SM41</strain>
    </source>
</reference>
<dbReference type="PANTHER" id="PTHR43581">
    <property type="entry name" value="ATP/GTP PHOSPHATASE"/>
    <property type="match status" value="1"/>
</dbReference>
<dbReference type="RefSeq" id="WP_072021582.1">
    <property type="nucleotide sequence ID" value="NZ_CP026050.1"/>
</dbReference>
<dbReference type="InterPro" id="IPR027417">
    <property type="entry name" value="P-loop_NTPase"/>
</dbReference>
<dbReference type="AlphaFoldDB" id="A0ABD5BF75"/>
<feature type="domain" description="OLD protein-like TOPRIM" evidence="2">
    <location>
        <begin position="370"/>
        <end position="434"/>
    </location>
</feature>
<feature type="domain" description="Endonuclease GajA/Old nuclease/RecF-like AAA" evidence="1">
    <location>
        <begin position="140"/>
        <end position="322"/>
    </location>
</feature>
<name>A0ABD5BF75_SERMA</name>
<evidence type="ECO:0000313" key="4">
    <source>
        <dbReference type="Proteomes" id="UP001234811"/>
    </source>
</evidence>
<sequence>MYISGVYLKGYRNYSDAYVKLNKATLIIGANDVGKTNLIHAIRLLLDKSFSELDLEPKNNDFHIDSSGNQSDEIEITLHFSDVEEDAVLSRLAGSVSDAGRTVIRYVAYRTTLEYKIFIGFNVKHMEEVSSRFYLKYLNMRYIKSQRDLDKYINVEKRHLLKLAQDSRTQEQIESDKGILNELDDLLVGVNNKVKAISYVTTATDELNDELKKLSYSNDRYNVQLDSGAIGTDQFIEKLELSSNANGSKVMLGGDGFNNQILLALWKTKSVREHDVENEVVIYCIEEPEAHLYPHQQRKVSSYLINDLPGQSIVTTHSPQIAVNYSPDSIVKIHSYNGSSEAASEGCSECISDAWDGMGYRMSIIPAEAFFANVVFLVEGPSEVLFYEQLANTLKIDLDFYNISIISVDGVQFDVYKKILDAFNISWVARTDNDGSKVPKKQEWQYAGINRALKLCNLASKDNQQSEITLPELITAWGDYSPIVNRHGVYLSFSDLEGDLSNEFTLEVMDYSGKDDIDSAANYLRSKKAIRMRELLKLYKQNLIKLESGDLARPLYHCERLARGEE</sequence>
<protein>
    <submittedName>
        <fullName evidence="3">AAA family ATPase</fullName>
    </submittedName>
</protein>
<dbReference type="EMBL" id="JAVIPQ010000106">
    <property type="protein sequence ID" value="MDQ9555040.1"/>
    <property type="molecule type" value="Genomic_DNA"/>
</dbReference>
<feature type="domain" description="Endonuclease GajA/Old nuclease/RecF-like AAA" evidence="1">
    <location>
        <begin position="1"/>
        <end position="126"/>
    </location>
</feature>
<accession>A0ABD5BF75</accession>
<comment type="caution">
    <text evidence="3">The sequence shown here is derived from an EMBL/GenBank/DDBJ whole genome shotgun (WGS) entry which is preliminary data.</text>
</comment>
<dbReference type="Proteomes" id="UP001234811">
    <property type="component" value="Unassembled WGS sequence"/>
</dbReference>
<dbReference type="InterPro" id="IPR051396">
    <property type="entry name" value="Bact_Antivir_Def_Nuclease"/>
</dbReference>
<dbReference type="InterPro" id="IPR034139">
    <property type="entry name" value="TOPRIM_OLD"/>
</dbReference>
<dbReference type="Pfam" id="PF13175">
    <property type="entry name" value="AAA_15"/>
    <property type="match status" value="2"/>
</dbReference>
<dbReference type="InterPro" id="IPR041685">
    <property type="entry name" value="AAA_GajA/Old/RecF-like"/>
</dbReference>
<evidence type="ECO:0000259" key="2">
    <source>
        <dbReference type="Pfam" id="PF20469"/>
    </source>
</evidence>
<proteinExistence type="predicted"/>
<dbReference type="SUPFAM" id="SSF52540">
    <property type="entry name" value="P-loop containing nucleoside triphosphate hydrolases"/>
    <property type="match status" value="1"/>
</dbReference>
<dbReference type="PANTHER" id="PTHR43581:SF4">
    <property type="entry name" value="ATP_GTP PHOSPHATASE"/>
    <property type="match status" value="1"/>
</dbReference>
<organism evidence="3 4">
    <name type="scientific">Serratia marcescens</name>
    <dbReference type="NCBI Taxonomy" id="615"/>
    <lineage>
        <taxon>Bacteria</taxon>
        <taxon>Pseudomonadati</taxon>
        <taxon>Pseudomonadota</taxon>
        <taxon>Gammaproteobacteria</taxon>
        <taxon>Enterobacterales</taxon>
        <taxon>Yersiniaceae</taxon>
        <taxon>Serratia</taxon>
    </lineage>
</organism>
<evidence type="ECO:0000313" key="3">
    <source>
        <dbReference type="EMBL" id="MDQ9555040.1"/>
    </source>
</evidence>
<evidence type="ECO:0000259" key="1">
    <source>
        <dbReference type="Pfam" id="PF13175"/>
    </source>
</evidence>
<dbReference type="Gene3D" id="3.40.50.300">
    <property type="entry name" value="P-loop containing nucleotide triphosphate hydrolases"/>
    <property type="match status" value="1"/>
</dbReference>
<gene>
    <name evidence="3" type="ORF">RF091_05830</name>
</gene>
<dbReference type="CDD" id="cd01026">
    <property type="entry name" value="TOPRIM_OLD"/>
    <property type="match status" value="1"/>
</dbReference>
<dbReference type="Pfam" id="PF20469">
    <property type="entry name" value="OLD-like_TOPRIM"/>
    <property type="match status" value="1"/>
</dbReference>